<dbReference type="InterPro" id="IPR002759">
    <property type="entry name" value="Pop5/Rpp14/Rnp2-like"/>
</dbReference>
<dbReference type="GO" id="GO:0030677">
    <property type="term" value="C:ribonuclease P complex"/>
    <property type="evidence" value="ECO:0007669"/>
    <property type="project" value="InterPro"/>
</dbReference>
<dbReference type="InterPro" id="IPR038085">
    <property type="entry name" value="Rnp2-like_sf"/>
</dbReference>
<dbReference type="AlphaFoldDB" id="A0A832Z4E4"/>
<proteinExistence type="predicted"/>
<dbReference type="EMBL" id="DQTV01000123">
    <property type="protein sequence ID" value="HIP57623.1"/>
    <property type="molecule type" value="Genomic_DNA"/>
</dbReference>
<comment type="caution">
    <text evidence="3">The sequence shown here is derived from an EMBL/GenBank/DDBJ whole genome shotgun (WGS) entry which is preliminary data.</text>
</comment>
<name>A0A832Z4E4_9CREN</name>
<evidence type="ECO:0000313" key="3">
    <source>
        <dbReference type="EMBL" id="HIP57623.1"/>
    </source>
</evidence>
<dbReference type="Gene3D" id="3.30.70.3250">
    <property type="entry name" value="Ribonuclease P, Pop5 subunit"/>
    <property type="match status" value="1"/>
</dbReference>
<keyword evidence="2" id="KW-0812">Transmembrane</keyword>
<keyword evidence="2" id="KW-0472">Membrane</keyword>
<accession>A0A832Z4E4</accession>
<protein>
    <submittedName>
        <fullName evidence="3">Uncharacterized protein</fullName>
    </submittedName>
</protein>
<reference evidence="3" key="1">
    <citation type="journal article" date="2020" name="ISME J.">
        <title>Gammaproteobacteria mediating utilization of methyl-, sulfur- and petroleum organic compounds in deep ocean hydrothermal plumes.</title>
        <authorList>
            <person name="Zhou Z."/>
            <person name="Liu Y."/>
            <person name="Pan J."/>
            <person name="Cron B.R."/>
            <person name="Toner B.M."/>
            <person name="Anantharaman K."/>
            <person name="Breier J.A."/>
            <person name="Dick G.J."/>
            <person name="Li M."/>
        </authorList>
    </citation>
    <scope>NUCLEOTIDE SEQUENCE</scope>
    <source>
        <strain evidence="3">SZUA-1435</strain>
    </source>
</reference>
<dbReference type="Proteomes" id="UP000605805">
    <property type="component" value="Unassembled WGS sequence"/>
</dbReference>
<gene>
    <name evidence="3" type="ORF">EYH02_06150</name>
</gene>
<dbReference type="GO" id="GO:0001682">
    <property type="term" value="P:tRNA 5'-leader removal"/>
    <property type="evidence" value="ECO:0007669"/>
    <property type="project" value="InterPro"/>
</dbReference>
<organism evidence="3 4">
    <name type="scientific">Ignisphaera aggregans</name>
    <dbReference type="NCBI Taxonomy" id="334771"/>
    <lineage>
        <taxon>Archaea</taxon>
        <taxon>Thermoproteota</taxon>
        <taxon>Thermoprotei</taxon>
        <taxon>Desulfurococcales</taxon>
        <taxon>Desulfurococcaceae</taxon>
        <taxon>Ignisphaera</taxon>
    </lineage>
</organism>
<dbReference type="Pfam" id="PF01900">
    <property type="entry name" value="RNase_P_Rpp14"/>
    <property type="match status" value="1"/>
</dbReference>
<keyword evidence="1" id="KW-0819">tRNA processing</keyword>
<dbReference type="SUPFAM" id="SSF160350">
    <property type="entry name" value="Rnp2-like"/>
    <property type="match status" value="1"/>
</dbReference>
<feature type="transmembrane region" description="Helical" evidence="2">
    <location>
        <begin position="13"/>
        <end position="34"/>
    </location>
</feature>
<keyword evidence="2" id="KW-1133">Transmembrane helix</keyword>
<sequence length="161" mass="18489">MEGMAMTFSVLEYLSMLLSVVSIAIAITSLYLTYRRAYVTRLTKLSNRNIYGSRRYKRVKRYILFRFVCFDETHVSEFSKRVTSHIYAFLGPLIKTRCGISMVTVRSDLGRGIIRVSGDSECVKYVLTAMSLRHVVDGIPCLVIPLRTSGLVSRLRRYLRT</sequence>
<evidence type="ECO:0000313" key="4">
    <source>
        <dbReference type="Proteomes" id="UP000605805"/>
    </source>
</evidence>
<evidence type="ECO:0000256" key="1">
    <source>
        <dbReference type="ARBA" id="ARBA00022694"/>
    </source>
</evidence>
<evidence type="ECO:0000256" key="2">
    <source>
        <dbReference type="SAM" id="Phobius"/>
    </source>
</evidence>